<evidence type="ECO:0000259" key="10">
    <source>
        <dbReference type="PROSITE" id="PS50157"/>
    </source>
</evidence>
<sequence>MKEITEKSFTQKGNLVQHNRCYMDERPYSWSECGKSFLKKDNLVQHQKIHCIVNRTVGECSVDGGGELMKNVV</sequence>
<organism evidence="11 12">
    <name type="scientific">Aquarana catesbeiana</name>
    <name type="common">American bullfrog</name>
    <name type="synonym">Rana catesbeiana</name>
    <dbReference type="NCBI Taxonomy" id="8400"/>
    <lineage>
        <taxon>Eukaryota</taxon>
        <taxon>Metazoa</taxon>
        <taxon>Chordata</taxon>
        <taxon>Craniata</taxon>
        <taxon>Vertebrata</taxon>
        <taxon>Euteleostomi</taxon>
        <taxon>Amphibia</taxon>
        <taxon>Batrachia</taxon>
        <taxon>Anura</taxon>
        <taxon>Neobatrachia</taxon>
        <taxon>Ranoidea</taxon>
        <taxon>Ranidae</taxon>
        <taxon>Aquarana</taxon>
    </lineage>
</organism>
<feature type="domain" description="C2H2-type" evidence="10">
    <location>
        <begin position="28"/>
        <end position="50"/>
    </location>
</feature>
<dbReference type="InterPro" id="IPR050717">
    <property type="entry name" value="C2H2-ZF_Transcription_Reg"/>
</dbReference>
<evidence type="ECO:0000256" key="7">
    <source>
        <dbReference type="ARBA" id="ARBA00023125"/>
    </source>
</evidence>
<keyword evidence="8" id="KW-0539">Nucleus</keyword>
<evidence type="ECO:0000256" key="6">
    <source>
        <dbReference type="ARBA" id="ARBA00022833"/>
    </source>
</evidence>
<name>A0A2G9Q472_AQUCT</name>
<evidence type="ECO:0000256" key="3">
    <source>
        <dbReference type="ARBA" id="ARBA00022723"/>
    </source>
</evidence>
<dbReference type="AlphaFoldDB" id="A0A2G9Q472"/>
<dbReference type="SUPFAM" id="SSF57667">
    <property type="entry name" value="beta-beta-alpha zinc fingers"/>
    <property type="match status" value="1"/>
</dbReference>
<evidence type="ECO:0000256" key="2">
    <source>
        <dbReference type="ARBA" id="ARBA00006991"/>
    </source>
</evidence>
<dbReference type="GO" id="GO:0005634">
    <property type="term" value="C:nucleus"/>
    <property type="evidence" value="ECO:0007669"/>
    <property type="project" value="UniProtKB-SubCell"/>
</dbReference>
<keyword evidence="12" id="KW-1185">Reference proteome</keyword>
<dbReference type="FunFam" id="3.30.160.60:FF:000443">
    <property type="entry name" value="Zinc finger protein 41"/>
    <property type="match status" value="1"/>
</dbReference>
<keyword evidence="7" id="KW-0238">DNA-binding</keyword>
<evidence type="ECO:0000256" key="5">
    <source>
        <dbReference type="ARBA" id="ARBA00022771"/>
    </source>
</evidence>
<keyword evidence="5 9" id="KW-0863">Zinc-finger</keyword>
<dbReference type="Proteomes" id="UP000228934">
    <property type="component" value="Unassembled WGS sequence"/>
</dbReference>
<dbReference type="InterPro" id="IPR036236">
    <property type="entry name" value="Znf_C2H2_sf"/>
</dbReference>
<gene>
    <name evidence="11" type="ORF">AB205_0133390</name>
</gene>
<evidence type="ECO:0000256" key="1">
    <source>
        <dbReference type="ARBA" id="ARBA00004123"/>
    </source>
</evidence>
<dbReference type="OrthoDB" id="6506915at2759"/>
<evidence type="ECO:0000256" key="9">
    <source>
        <dbReference type="PROSITE-ProRule" id="PRU00042"/>
    </source>
</evidence>
<keyword evidence="6" id="KW-0862">Zinc</keyword>
<keyword evidence="3" id="KW-0479">Metal-binding</keyword>
<dbReference type="GO" id="GO:0008270">
    <property type="term" value="F:zinc ion binding"/>
    <property type="evidence" value="ECO:0007669"/>
    <property type="project" value="UniProtKB-KW"/>
</dbReference>
<dbReference type="PANTHER" id="PTHR14196:SF12">
    <property type="entry name" value="ZINC FINGER PROTEIN 208-LIKE"/>
    <property type="match status" value="1"/>
</dbReference>
<dbReference type="EMBL" id="KZ369709">
    <property type="protein sequence ID" value="PIO09853.1"/>
    <property type="molecule type" value="Genomic_DNA"/>
</dbReference>
<evidence type="ECO:0000313" key="11">
    <source>
        <dbReference type="EMBL" id="PIO09853.1"/>
    </source>
</evidence>
<keyword evidence="4" id="KW-0677">Repeat</keyword>
<proteinExistence type="inferred from homology"/>
<dbReference type="Pfam" id="PF00096">
    <property type="entry name" value="zf-C2H2"/>
    <property type="match status" value="1"/>
</dbReference>
<evidence type="ECO:0000256" key="8">
    <source>
        <dbReference type="ARBA" id="ARBA00023242"/>
    </source>
</evidence>
<protein>
    <recommendedName>
        <fullName evidence="10">C2H2-type domain-containing protein</fullName>
    </recommendedName>
</protein>
<evidence type="ECO:0000256" key="4">
    <source>
        <dbReference type="ARBA" id="ARBA00022737"/>
    </source>
</evidence>
<reference evidence="12" key="1">
    <citation type="journal article" date="2017" name="Nat. Commun.">
        <title>The North American bullfrog draft genome provides insight into hormonal regulation of long noncoding RNA.</title>
        <authorList>
            <person name="Hammond S.A."/>
            <person name="Warren R.L."/>
            <person name="Vandervalk B.P."/>
            <person name="Kucuk E."/>
            <person name="Khan H."/>
            <person name="Gibb E.A."/>
            <person name="Pandoh P."/>
            <person name="Kirk H."/>
            <person name="Zhao Y."/>
            <person name="Jones M."/>
            <person name="Mungall A.J."/>
            <person name="Coope R."/>
            <person name="Pleasance S."/>
            <person name="Moore R.A."/>
            <person name="Holt R.A."/>
            <person name="Round J.M."/>
            <person name="Ohora S."/>
            <person name="Walle B.V."/>
            <person name="Veldhoen N."/>
            <person name="Helbing C.C."/>
            <person name="Birol I."/>
        </authorList>
    </citation>
    <scope>NUCLEOTIDE SEQUENCE [LARGE SCALE GENOMIC DNA]</scope>
</reference>
<comment type="subcellular location">
    <subcellularLocation>
        <location evidence="1">Nucleus</location>
    </subcellularLocation>
</comment>
<accession>A0A2G9Q472</accession>
<comment type="similarity">
    <text evidence="2">Belongs to the krueppel C2H2-type zinc-finger protein family.</text>
</comment>
<evidence type="ECO:0000313" key="12">
    <source>
        <dbReference type="Proteomes" id="UP000228934"/>
    </source>
</evidence>
<dbReference type="PROSITE" id="PS50157">
    <property type="entry name" value="ZINC_FINGER_C2H2_2"/>
    <property type="match status" value="1"/>
</dbReference>
<dbReference type="GO" id="GO:0000981">
    <property type="term" value="F:DNA-binding transcription factor activity, RNA polymerase II-specific"/>
    <property type="evidence" value="ECO:0007669"/>
    <property type="project" value="TreeGrafter"/>
</dbReference>
<dbReference type="PANTHER" id="PTHR14196">
    <property type="entry name" value="ODD-SKIPPED - RELATED"/>
    <property type="match status" value="1"/>
</dbReference>
<dbReference type="Gene3D" id="3.30.160.60">
    <property type="entry name" value="Classic Zinc Finger"/>
    <property type="match status" value="2"/>
</dbReference>
<dbReference type="GO" id="GO:0000977">
    <property type="term" value="F:RNA polymerase II transcription regulatory region sequence-specific DNA binding"/>
    <property type="evidence" value="ECO:0007669"/>
    <property type="project" value="TreeGrafter"/>
</dbReference>
<dbReference type="InterPro" id="IPR013087">
    <property type="entry name" value="Znf_C2H2_type"/>
</dbReference>